<feature type="compositionally biased region" description="Basic and acidic residues" evidence="1">
    <location>
        <begin position="1"/>
        <end position="16"/>
    </location>
</feature>
<feature type="region of interest" description="Disordered" evidence="1">
    <location>
        <begin position="1"/>
        <end position="22"/>
    </location>
</feature>
<dbReference type="Proteomes" id="UP000299102">
    <property type="component" value="Unassembled WGS sequence"/>
</dbReference>
<accession>A0A4C1T9L3</accession>
<evidence type="ECO:0000256" key="1">
    <source>
        <dbReference type="SAM" id="MobiDB-lite"/>
    </source>
</evidence>
<evidence type="ECO:0000313" key="3">
    <source>
        <dbReference type="Proteomes" id="UP000299102"/>
    </source>
</evidence>
<sequence length="204" mass="22954">MTRNRLENDNGTESRAEIGTGENKMAVAIETQNESEIETRTEIKIGVRSDIEVVIAMTMEFVARKCKATAEQLYPIMRLKNIFKKSTSILKLIRRVSMYFVRATLNVLMEQCAQCSGTSVRVVASPSFTAPIPLRQSPSNRYPIFTQKAGDALVTLRSQVYMGGDDYLLSGGVKEDAPDMTTKSKIWLIQIGHIWLKVETNDWL</sequence>
<gene>
    <name evidence="2" type="ORF">EVAR_5974_1</name>
</gene>
<organism evidence="2 3">
    <name type="scientific">Eumeta variegata</name>
    <name type="common">Bagworm moth</name>
    <name type="synonym">Eumeta japonica</name>
    <dbReference type="NCBI Taxonomy" id="151549"/>
    <lineage>
        <taxon>Eukaryota</taxon>
        <taxon>Metazoa</taxon>
        <taxon>Ecdysozoa</taxon>
        <taxon>Arthropoda</taxon>
        <taxon>Hexapoda</taxon>
        <taxon>Insecta</taxon>
        <taxon>Pterygota</taxon>
        <taxon>Neoptera</taxon>
        <taxon>Endopterygota</taxon>
        <taxon>Lepidoptera</taxon>
        <taxon>Glossata</taxon>
        <taxon>Ditrysia</taxon>
        <taxon>Tineoidea</taxon>
        <taxon>Psychidae</taxon>
        <taxon>Oiketicinae</taxon>
        <taxon>Eumeta</taxon>
    </lineage>
</organism>
<name>A0A4C1T9L3_EUMVA</name>
<comment type="caution">
    <text evidence="2">The sequence shown here is derived from an EMBL/GenBank/DDBJ whole genome shotgun (WGS) entry which is preliminary data.</text>
</comment>
<evidence type="ECO:0000313" key="2">
    <source>
        <dbReference type="EMBL" id="GBP11132.1"/>
    </source>
</evidence>
<keyword evidence="3" id="KW-1185">Reference proteome</keyword>
<proteinExistence type="predicted"/>
<protein>
    <submittedName>
        <fullName evidence="2">Uncharacterized protein</fullName>
    </submittedName>
</protein>
<dbReference type="AlphaFoldDB" id="A0A4C1T9L3"/>
<dbReference type="EMBL" id="BGZK01000045">
    <property type="protein sequence ID" value="GBP11132.1"/>
    <property type="molecule type" value="Genomic_DNA"/>
</dbReference>
<reference evidence="2 3" key="1">
    <citation type="journal article" date="2019" name="Commun. Biol.">
        <title>The bagworm genome reveals a unique fibroin gene that provides high tensile strength.</title>
        <authorList>
            <person name="Kono N."/>
            <person name="Nakamura H."/>
            <person name="Ohtoshi R."/>
            <person name="Tomita M."/>
            <person name="Numata K."/>
            <person name="Arakawa K."/>
        </authorList>
    </citation>
    <scope>NUCLEOTIDE SEQUENCE [LARGE SCALE GENOMIC DNA]</scope>
</reference>